<gene>
    <name evidence="2" type="ORF">GW590_10800</name>
</gene>
<dbReference type="Gene3D" id="2.160.10.10">
    <property type="entry name" value="Hexapeptide repeat proteins"/>
    <property type="match status" value="1"/>
</dbReference>
<dbReference type="PANTHER" id="PTHR42811">
    <property type="entry name" value="SERINE ACETYLTRANSFERASE"/>
    <property type="match status" value="1"/>
</dbReference>
<protein>
    <recommendedName>
        <fullName evidence="1">Serine acetyltransferase</fullName>
        <ecNumber evidence="1">2.3.1.30</ecNumber>
    </recommendedName>
</protein>
<dbReference type="InterPro" id="IPR011004">
    <property type="entry name" value="Trimer_LpxA-like_sf"/>
</dbReference>
<dbReference type="Proteomes" id="UP000585363">
    <property type="component" value="Unassembled WGS sequence"/>
</dbReference>
<dbReference type="InterPro" id="IPR005881">
    <property type="entry name" value="Ser_O-AcTrfase"/>
</dbReference>
<keyword evidence="3" id="KW-1185">Reference proteome</keyword>
<organism evidence="2 3">
    <name type="scientific">Rouxiella aceris</name>
    <dbReference type="NCBI Taxonomy" id="2703884"/>
    <lineage>
        <taxon>Bacteria</taxon>
        <taxon>Pseudomonadati</taxon>
        <taxon>Pseudomonadota</taxon>
        <taxon>Gammaproteobacteria</taxon>
        <taxon>Enterobacterales</taxon>
        <taxon>Yersiniaceae</taxon>
        <taxon>Rouxiella</taxon>
    </lineage>
</organism>
<evidence type="ECO:0000313" key="3">
    <source>
        <dbReference type="Proteomes" id="UP000585363"/>
    </source>
</evidence>
<proteinExistence type="inferred from homology"/>
<dbReference type="GO" id="GO:0005737">
    <property type="term" value="C:cytoplasm"/>
    <property type="evidence" value="ECO:0007669"/>
    <property type="project" value="InterPro"/>
</dbReference>
<keyword evidence="1" id="KW-0012">Acyltransferase</keyword>
<name>A0A848MI27_9GAMM</name>
<comment type="caution">
    <text evidence="2">The sequence shown here is derived from an EMBL/GenBank/DDBJ whole genome shotgun (WGS) entry which is preliminary data.</text>
</comment>
<sequence>MRTADYQHLKQCLQDEVIGAVKPRPFSWFRVVHRALKTPDRRYYFWWRIASYLYQNGGKRQQKIALRIGRKLRNKYGLDISLNAKIGTGMRISHYVGIVITGSSNIGRNMHIRQNVTIGVKYDGQPGDVVIGDNIDIGANCCIIGDGIIIGSNVTIGAMTFVNKSVPDNTIIYNQRESILISKEKPLEIVAV</sequence>
<dbReference type="EMBL" id="JAADJU010000005">
    <property type="protein sequence ID" value="NMP27355.1"/>
    <property type="molecule type" value="Genomic_DNA"/>
</dbReference>
<accession>A0A848MI27</accession>
<keyword evidence="1 2" id="KW-0808">Transferase</keyword>
<comment type="similarity">
    <text evidence="1">Belongs to the transferase hexapeptide repeat family.</text>
</comment>
<dbReference type="SUPFAM" id="SSF51161">
    <property type="entry name" value="Trimeric LpxA-like enzymes"/>
    <property type="match status" value="1"/>
</dbReference>
<reference evidence="2 3" key="1">
    <citation type="submission" date="2020-01" db="EMBL/GenBank/DDBJ databases">
        <authorList>
            <person name="Lee S.D."/>
        </authorList>
    </citation>
    <scope>NUCLEOTIDE SEQUENCE [LARGE SCALE GENOMIC DNA]</scope>
    <source>
        <strain evidence="2 3">SAP-1</strain>
    </source>
</reference>
<dbReference type="RefSeq" id="WP_169403071.1">
    <property type="nucleotide sequence ID" value="NZ_JAADJU010000005.1"/>
</dbReference>
<evidence type="ECO:0000313" key="2">
    <source>
        <dbReference type="EMBL" id="NMP27355.1"/>
    </source>
</evidence>
<evidence type="ECO:0000256" key="1">
    <source>
        <dbReference type="PIRNR" id="PIRNR000441"/>
    </source>
</evidence>
<dbReference type="GO" id="GO:0009001">
    <property type="term" value="F:serine O-acetyltransferase activity"/>
    <property type="evidence" value="ECO:0007669"/>
    <property type="project" value="UniProtKB-EC"/>
</dbReference>
<dbReference type="AlphaFoldDB" id="A0A848MI27"/>
<reference evidence="2 3" key="2">
    <citation type="submission" date="2020-06" db="EMBL/GenBank/DDBJ databases">
        <title>Polyphasic characterization of a Rahnella strain isolated from tree sap.</title>
        <authorList>
            <person name="Kim I.S."/>
        </authorList>
    </citation>
    <scope>NUCLEOTIDE SEQUENCE [LARGE SCALE GENOMIC DNA]</scope>
    <source>
        <strain evidence="2 3">SAP-1</strain>
    </source>
</reference>
<dbReference type="EC" id="2.3.1.30" evidence="1"/>
<dbReference type="GO" id="GO:0006535">
    <property type="term" value="P:cysteine biosynthetic process from serine"/>
    <property type="evidence" value="ECO:0007669"/>
    <property type="project" value="InterPro"/>
</dbReference>
<comment type="catalytic activity">
    <reaction evidence="1">
        <text>L-serine + acetyl-CoA = O-acetyl-L-serine + CoA</text>
        <dbReference type="Rhea" id="RHEA:24560"/>
        <dbReference type="ChEBI" id="CHEBI:33384"/>
        <dbReference type="ChEBI" id="CHEBI:57287"/>
        <dbReference type="ChEBI" id="CHEBI:57288"/>
        <dbReference type="ChEBI" id="CHEBI:58340"/>
        <dbReference type="EC" id="2.3.1.30"/>
    </reaction>
</comment>
<dbReference type="PIRSF" id="PIRSF000441">
    <property type="entry name" value="CysE"/>
    <property type="match status" value="1"/>
</dbReference>